<dbReference type="Proteomes" id="UP000183894">
    <property type="component" value="Unassembled WGS sequence"/>
</dbReference>
<sequence>MDELRTCLCCGAPVSKTRHLCGVCVQNGCTSYANACGQ</sequence>
<proteinExistence type="predicted"/>
<dbReference type="EMBL" id="FOAD01000002">
    <property type="protein sequence ID" value="SEL03648.1"/>
    <property type="molecule type" value="Genomic_DNA"/>
</dbReference>
<name>A0A1H7LY19_HALLR</name>
<protein>
    <submittedName>
        <fullName evidence="1">Uncharacterized protein</fullName>
    </submittedName>
</protein>
<dbReference type="AlphaFoldDB" id="A0A1H7LY19"/>
<accession>A0A1H7LY19</accession>
<evidence type="ECO:0000313" key="1">
    <source>
        <dbReference type="EMBL" id="SEL03648.1"/>
    </source>
</evidence>
<organism evidence="1 2">
    <name type="scientific">Haloferax larsenii</name>
    <dbReference type="NCBI Taxonomy" id="302484"/>
    <lineage>
        <taxon>Archaea</taxon>
        <taxon>Methanobacteriati</taxon>
        <taxon>Methanobacteriota</taxon>
        <taxon>Stenosarchaea group</taxon>
        <taxon>Halobacteria</taxon>
        <taxon>Halobacteriales</taxon>
        <taxon>Haloferacaceae</taxon>
        <taxon>Haloferax</taxon>
    </lineage>
</organism>
<evidence type="ECO:0000313" key="2">
    <source>
        <dbReference type="Proteomes" id="UP000183894"/>
    </source>
</evidence>
<gene>
    <name evidence="1" type="ORF">SAMN04488691_102447</name>
</gene>
<reference evidence="1 2" key="1">
    <citation type="submission" date="2016-10" db="EMBL/GenBank/DDBJ databases">
        <authorList>
            <person name="de Groot N.N."/>
        </authorList>
    </citation>
    <scope>NUCLEOTIDE SEQUENCE [LARGE SCALE GENOMIC DNA]</scope>
    <source>
        <strain evidence="1 2">CDM_5</strain>
    </source>
</reference>